<dbReference type="EMBL" id="CM047903">
    <property type="protein sequence ID" value="KAJ0093474.1"/>
    <property type="molecule type" value="Genomic_DNA"/>
</dbReference>
<name>A0ACC1B3G1_9ROSI</name>
<evidence type="ECO:0000313" key="2">
    <source>
        <dbReference type="Proteomes" id="UP001164250"/>
    </source>
</evidence>
<comment type="caution">
    <text evidence="1">The sequence shown here is derived from an EMBL/GenBank/DDBJ whole genome shotgun (WGS) entry which is preliminary data.</text>
</comment>
<organism evidence="1 2">
    <name type="scientific">Pistacia atlantica</name>
    <dbReference type="NCBI Taxonomy" id="434234"/>
    <lineage>
        <taxon>Eukaryota</taxon>
        <taxon>Viridiplantae</taxon>
        <taxon>Streptophyta</taxon>
        <taxon>Embryophyta</taxon>
        <taxon>Tracheophyta</taxon>
        <taxon>Spermatophyta</taxon>
        <taxon>Magnoliopsida</taxon>
        <taxon>eudicotyledons</taxon>
        <taxon>Gunneridae</taxon>
        <taxon>Pentapetalae</taxon>
        <taxon>rosids</taxon>
        <taxon>malvids</taxon>
        <taxon>Sapindales</taxon>
        <taxon>Anacardiaceae</taxon>
        <taxon>Pistacia</taxon>
    </lineage>
</organism>
<protein>
    <submittedName>
        <fullName evidence="1">Uncharacterized protein</fullName>
    </submittedName>
</protein>
<sequence length="297" mass="33972">MIMHGGRHASPSHYLFKMDSFSFLSKALADDFISDTFVAGGYRWQLIIYLRGDWIKAKTNYISVQLELLNTSSLQIGWKVNVIFNFFLFNQLKEKYFSLQDGSVKQFHEMKTKWGIKNFIDLNTFSDPLNGYLIDDSCVFGAEIFVVEKTFKGDHLSLMKNYDTLYHTWKIEKFSTLLEEYYESESFGFYKWNVGLYPNGYGAGKGNSISLILGMSGSSVPQDTKLLATFTVGIKDQLYGKHIKQTGQSIHKPSKKICYNLMALEKLKNPKHGFLVDDTLIIEAEVKLVGVVTKWST</sequence>
<evidence type="ECO:0000313" key="1">
    <source>
        <dbReference type="EMBL" id="KAJ0093474.1"/>
    </source>
</evidence>
<keyword evidence="2" id="KW-1185">Reference proteome</keyword>
<proteinExistence type="predicted"/>
<reference evidence="2" key="1">
    <citation type="journal article" date="2023" name="G3 (Bethesda)">
        <title>Genome assembly and association tests identify interacting loci associated with vigor, precocity, and sex in interspecific pistachio rootstocks.</title>
        <authorList>
            <person name="Palmer W."/>
            <person name="Jacygrad E."/>
            <person name="Sagayaradj S."/>
            <person name="Cavanaugh K."/>
            <person name="Han R."/>
            <person name="Bertier L."/>
            <person name="Beede B."/>
            <person name="Kafkas S."/>
            <person name="Golino D."/>
            <person name="Preece J."/>
            <person name="Michelmore R."/>
        </authorList>
    </citation>
    <scope>NUCLEOTIDE SEQUENCE [LARGE SCALE GENOMIC DNA]</scope>
</reference>
<accession>A0ACC1B3G1</accession>
<dbReference type="Proteomes" id="UP001164250">
    <property type="component" value="Chromosome 7"/>
</dbReference>
<gene>
    <name evidence="1" type="ORF">Patl1_26602</name>
</gene>